<dbReference type="OrthoDB" id="1442723at2"/>
<dbReference type="Proteomes" id="UP000438760">
    <property type="component" value="Unassembled WGS sequence"/>
</dbReference>
<dbReference type="RefSeq" id="WP_155091253.1">
    <property type="nucleotide sequence ID" value="NZ_WMJX01000004.1"/>
</dbReference>
<dbReference type="EMBL" id="WMJX01000004">
    <property type="protein sequence ID" value="MTG97199.1"/>
    <property type="molecule type" value="Genomic_DNA"/>
</dbReference>
<dbReference type="Pfam" id="PF10020">
    <property type="entry name" value="DUF2262"/>
    <property type="match status" value="1"/>
</dbReference>
<organism evidence="2 3">
    <name type="scientific">Myroides albus</name>
    <dbReference type="NCBI Taxonomy" id="2562892"/>
    <lineage>
        <taxon>Bacteria</taxon>
        <taxon>Pseudomonadati</taxon>
        <taxon>Bacteroidota</taxon>
        <taxon>Flavobacteriia</taxon>
        <taxon>Flavobacteriales</taxon>
        <taxon>Flavobacteriaceae</taxon>
        <taxon>Myroides</taxon>
    </lineage>
</organism>
<keyword evidence="3" id="KW-1185">Reference proteome</keyword>
<evidence type="ECO:0000259" key="1">
    <source>
        <dbReference type="Pfam" id="PF10020"/>
    </source>
</evidence>
<sequence>MKYTAEHFIPSEYDEQTIECIIDFQDQPVILSIYNGDDNLEDILVDVNKTMEDFEHLNKRGVRLITDELFDAYTKKSAITEEEFMEDIKLVSLYFTGDQEVEFTYEGNKELFGEHILTISLVEGHFEDGVAIDG</sequence>
<feature type="domain" description="DUF2262" evidence="1">
    <location>
        <begin position="29"/>
        <end position="121"/>
    </location>
</feature>
<evidence type="ECO:0000313" key="2">
    <source>
        <dbReference type="EMBL" id="MTG97199.1"/>
    </source>
</evidence>
<reference evidence="2 3" key="1">
    <citation type="submission" date="2019-11" db="EMBL/GenBank/DDBJ databases">
        <title>Genome of Strain BIT-d1.</title>
        <authorList>
            <person name="Yang Y."/>
        </authorList>
    </citation>
    <scope>NUCLEOTIDE SEQUENCE [LARGE SCALE GENOMIC DNA]</scope>
    <source>
        <strain evidence="2 3">BIT-d1</strain>
    </source>
</reference>
<comment type="caution">
    <text evidence="2">The sequence shown here is derived from an EMBL/GenBank/DDBJ whole genome shotgun (WGS) entry which is preliminary data.</text>
</comment>
<gene>
    <name evidence="2" type="ORF">GJV76_03460</name>
</gene>
<name>A0A6I3LCM5_9FLAO</name>
<proteinExistence type="predicted"/>
<dbReference type="InterPro" id="IPR019260">
    <property type="entry name" value="DUF2262"/>
</dbReference>
<evidence type="ECO:0000313" key="3">
    <source>
        <dbReference type="Proteomes" id="UP000438760"/>
    </source>
</evidence>
<accession>A0A6I3LCM5</accession>
<dbReference type="AlphaFoldDB" id="A0A6I3LCM5"/>
<protein>
    <recommendedName>
        <fullName evidence="1">DUF2262 domain-containing protein</fullName>
    </recommendedName>
</protein>